<keyword evidence="4" id="KW-1185">Reference proteome</keyword>
<proteinExistence type="predicted"/>
<gene>
    <name evidence="3" type="ORF">PCOR1329_LOCUS46583</name>
</gene>
<dbReference type="InterPro" id="IPR002048">
    <property type="entry name" value="EF_hand_dom"/>
</dbReference>
<dbReference type="EMBL" id="CAUYUJ010015605">
    <property type="protein sequence ID" value="CAK0856121.1"/>
    <property type="molecule type" value="Genomic_DNA"/>
</dbReference>
<name>A0ABN9U9Y4_9DINO</name>
<protein>
    <recommendedName>
        <fullName evidence="2">EF-hand domain-containing protein</fullName>
    </recommendedName>
</protein>
<evidence type="ECO:0000259" key="2">
    <source>
        <dbReference type="PROSITE" id="PS50222"/>
    </source>
</evidence>
<evidence type="ECO:0000313" key="4">
    <source>
        <dbReference type="Proteomes" id="UP001189429"/>
    </source>
</evidence>
<evidence type="ECO:0000313" key="3">
    <source>
        <dbReference type="EMBL" id="CAK0856121.1"/>
    </source>
</evidence>
<evidence type="ECO:0000256" key="1">
    <source>
        <dbReference type="SAM" id="MobiDB-lite"/>
    </source>
</evidence>
<feature type="compositionally biased region" description="Basic and acidic residues" evidence="1">
    <location>
        <begin position="282"/>
        <end position="293"/>
    </location>
</feature>
<reference evidence="3" key="1">
    <citation type="submission" date="2023-10" db="EMBL/GenBank/DDBJ databases">
        <authorList>
            <person name="Chen Y."/>
            <person name="Shah S."/>
            <person name="Dougan E. K."/>
            <person name="Thang M."/>
            <person name="Chan C."/>
        </authorList>
    </citation>
    <scope>NUCLEOTIDE SEQUENCE [LARGE SCALE GENOMIC DNA]</scope>
</reference>
<comment type="caution">
    <text evidence="3">The sequence shown here is derived from an EMBL/GenBank/DDBJ whole genome shotgun (WGS) entry which is preliminary data.</text>
</comment>
<dbReference type="InterPro" id="IPR018247">
    <property type="entry name" value="EF_Hand_1_Ca_BS"/>
</dbReference>
<dbReference type="PROSITE" id="PS00018">
    <property type="entry name" value="EF_HAND_1"/>
    <property type="match status" value="1"/>
</dbReference>
<accession>A0ABN9U9Y4</accession>
<sequence length="485" mass="53982">MMKQFWADIDADKSGAVTFSEFAEWRRDCRALDNLSMYLTRFRSVEICQQCGRDRSTEEFGRSNAKKAVAAPRVLQQHQQFFSHGSKQWKPVQYARFRLMEARQFIEEAAGGILVVAAQGLAGATPLCMRKSAPPYTRGRRGLLPWRAAIVHFDFALRGGIIAGAAFFLDGLSYFSFKWQRLRRMVETLACDGMPFVVGADWIADPRIVKTSGTPRKLRGARCAAILVRAGWPARSRFPAVVVLKQAPRARGVRGLAGPCEFPRHSLSRAGFRSRLNGPPPEKPRLDSAKQDADQGAAAPESQQHRLGAMRSSVLTAQKALSYVCQRARSWSAGRDVFGAPGVVARYQVPAEASEDCDGVMINGIFDIAKYFGRVRWRTIIENASNCMISAFEAMELHMKLLISTGKANISSRGIKISRDVASRYVKMFMNGVGSDPLESYYDLVGRNHREILVDRMNGRKRSTRSGAKAFWRDEAEDGAGKLEA</sequence>
<feature type="region of interest" description="Disordered" evidence="1">
    <location>
        <begin position="271"/>
        <end position="308"/>
    </location>
</feature>
<feature type="domain" description="EF-hand" evidence="2">
    <location>
        <begin position="1"/>
        <end position="32"/>
    </location>
</feature>
<organism evidence="3 4">
    <name type="scientific">Prorocentrum cordatum</name>
    <dbReference type="NCBI Taxonomy" id="2364126"/>
    <lineage>
        <taxon>Eukaryota</taxon>
        <taxon>Sar</taxon>
        <taxon>Alveolata</taxon>
        <taxon>Dinophyceae</taxon>
        <taxon>Prorocentrales</taxon>
        <taxon>Prorocentraceae</taxon>
        <taxon>Prorocentrum</taxon>
    </lineage>
</organism>
<dbReference type="Proteomes" id="UP001189429">
    <property type="component" value="Unassembled WGS sequence"/>
</dbReference>
<dbReference type="PROSITE" id="PS50222">
    <property type="entry name" value="EF_HAND_2"/>
    <property type="match status" value="1"/>
</dbReference>